<comment type="caution">
    <text evidence="1">The sequence shown here is derived from an EMBL/GenBank/DDBJ whole genome shotgun (WGS) entry which is preliminary data.</text>
</comment>
<proteinExistence type="predicted"/>
<reference evidence="2" key="1">
    <citation type="journal article" date="2019" name="Int. J. Syst. Evol. Microbiol.">
        <title>The Global Catalogue of Microorganisms (GCM) 10K type strain sequencing project: providing services to taxonomists for standard genome sequencing and annotation.</title>
        <authorList>
            <consortium name="The Broad Institute Genomics Platform"/>
            <consortium name="The Broad Institute Genome Sequencing Center for Infectious Disease"/>
            <person name="Wu L."/>
            <person name="Ma J."/>
        </authorList>
    </citation>
    <scope>NUCLEOTIDE SEQUENCE [LARGE SCALE GENOMIC DNA]</scope>
    <source>
        <strain evidence="2">CCUG 50347</strain>
    </source>
</reference>
<evidence type="ECO:0000313" key="1">
    <source>
        <dbReference type="EMBL" id="MFC4833587.1"/>
    </source>
</evidence>
<evidence type="ECO:0000313" key="2">
    <source>
        <dbReference type="Proteomes" id="UP001595909"/>
    </source>
</evidence>
<dbReference type="RefSeq" id="WP_274191622.1">
    <property type="nucleotide sequence ID" value="NZ_BAABHN010000029.1"/>
</dbReference>
<sequence length="86" mass="9459">MLTRNPWDDDAAPELVALEVGRAPWLDRLVDLHVLAEHGDREAADAAGQWISTDPDARRVWDEVERSCGSLRAAGESGHDDATVVR</sequence>
<name>A0ABV9RJS6_9PSEU</name>
<organism evidence="1 2">
    <name type="scientific">Actinomycetospora chibensis</name>
    <dbReference type="NCBI Taxonomy" id="663606"/>
    <lineage>
        <taxon>Bacteria</taxon>
        <taxon>Bacillati</taxon>
        <taxon>Actinomycetota</taxon>
        <taxon>Actinomycetes</taxon>
        <taxon>Pseudonocardiales</taxon>
        <taxon>Pseudonocardiaceae</taxon>
        <taxon>Actinomycetospora</taxon>
    </lineage>
</organism>
<accession>A0ABV9RJS6</accession>
<gene>
    <name evidence="1" type="ORF">ACFPEL_14330</name>
</gene>
<dbReference type="Proteomes" id="UP001595909">
    <property type="component" value="Unassembled WGS sequence"/>
</dbReference>
<keyword evidence="2" id="KW-1185">Reference proteome</keyword>
<dbReference type="EMBL" id="JBHSIM010000029">
    <property type="protein sequence ID" value="MFC4833587.1"/>
    <property type="molecule type" value="Genomic_DNA"/>
</dbReference>
<protein>
    <submittedName>
        <fullName evidence="1">Uncharacterized protein</fullName>
    </submittedName>
</protein>